<sequence>MENTQLVNGSWIIAGSMKASGDSIESKNFRLKVRFSDVPVQDVVAKALEPIKIQWVNGQGRKNFDTWTENQIVEIDFRAPARAPQVDPEVAVAAILSKMSKEEQEAYIAKLLGQAKTVK</sequence>
<name>A0A6M3K6Y1_9ZZZZ</name>
<reference evidence="1" key="1">
    <citation type="submission" date="2020-03" db="EMBL/GenBank/DDBJ databases">
        <title>The deep terrestrial virosphere.</title>
        <authorList>
            <person name="Holmfeldt K."/>
            <person name="Nilsson E."/>
            <person name="Simone D."/>
            <person name="Lopez-Fernandez M."/>
            <person name="Wu X."/>
            <person name="de Brujin I."/>
            <person name="Lundin D."/>
            <person name="Andersson A."/>
            <person name="Bertilsson S."/>
            <person name="Dopson M."/>
        </authorList>
    </citation>
    <scope>NUCLEOTIDE SEQUENCE</scope>
    <source>
        <strain evidence="1">MM415A01289</strain>
    </source>
</reference>
<gene>
    <name evidence="1" type="ORF">MM415A01289_0016</name>
</gene>
<dbReference type="AlphaFoldDB" id="A0A6M3K6Y1"/>
<evidence type="ECO:0000313" key="1">
    <source>
        <dbReference type="EMBL" id="QJA77530.1"/>
    </source>
</evidence>
<accession>A0A6M3K6Y1</accession>
<protein>
    <submittedName>
        <fullName evidence="1">Uncharacterized protein</fullName>
    </submittedName>
</protein>
<proteinExistence type="predicted"/>
<organism evidence="1">
    <name type="scientific">viral metagenome</name>
    <dbReference type="NCBI Taxonomy" id="1070528"/>
    <lineage>
        <taxon>unclassified sequences</taxon>
        <taxon>metagenomes</taxon>
        <taxon>organismal metagenomes</taxon>
    </lineage>
</organism>
<dbReference type="EMBL" id="MT142287">
    <property type="protein sequence ID" value="QJA77530.1"/>
    <property type="molecule type" value="Genomic_DNA"/>
</dbReference>